<sequence length="162" mass="17040">MTHNTTTPPVNSPKAVQGQATRLLDEFVKDTAGVTHALLVTREGLRQASVSHMEDDWADTVAAAFSGVASLAHGTKGPTNKTMPASQVLIERPDTLFLMTEAGTGSALNHTGEIVSTILVVLARPDANIGSVGYAAGQLVQRFSPFMTTPVRTRDGQDAGVE</sequence>
<feature type="domain" description="Roadblock/LAMTOR2" evidence="1">
    <location>
        <begin position="21"/>
        <end position="123"/>
    </location>
</feature>
<proteinExistence type="predicted"/>
<dbReference type="Proteomes" id="UP001160499">
    <property type="component" value="Unassembled WGS sequence"/>
</dbReference>
<comment type="caution">
    <text evidence="2">The sequence shown here is derived from an EMBL/GenBank/DDBJ whole genome shotgun (WGS) entry which is preliminary data.</text>
</comment>
<evidence type="ECO:0000313" key="2">
    <source>
        <dbReference type="EMBL" id="MDH6222730.1"/>
    </source>
</evidence>
<name>A0ABT6M3N8_9ACTN</name>
<dbReference type="Pfam" id="PF03259">
    <property type="entry name" value="Robl_LC7"/>
    <property type="match status" value="1"/>
</dbReference>
<dbReference type="PANTHER" id="PTHR36222">
    <property type="entry name" value="SERINE PROTEASE INHIBITOR RV3364C"/>
    <property type="match status" value="1"/>
</dbReference>
<dbReference type="PANTHER" id="PTHR36222:SF1">
    <property type="entry name" value="SERINE PROTEASE INHIBITOR RV3364C"/>
    <property type="match status" value="1"/>
</dbReference>
<dbReference type="SMART" id="SM00960">
    <property type="entry name" value="Robl_LC7"/>
    <property type="match status" value="1"/>
</dbReference>
<dbReference type="EMBL" id="JARXVH010000042">
    <property type="protein sequence ID" value="MDH6222730.1"/>
    <property type="molecule type" value="Genomic_DNA"/>
</dbReference>
<reference evidence="2 3" key="1">
    <citation type="submission" date="2023-04" db="EMBL/GenBank/DDBJ databases">
        <title>Forest soil microbial communities from Buena Vista Peninsula, Colon Province, Panama.</title>
        <authorList>
            <person name="Bouskill N."/>
        </authorList>
    </citation>
    <scope>NUCLEOTIDE SEQUENCE [LARGE SCALE GENOMIC DNA]</scope>
    <source>
        <strain evidence="2 3">GGS1</strain>
    </source>
</reference>
<dbReference type="InterPro" id="IPR053141">
    <property type="entry name" value="Mycobact_SerProt_Inhib_Rv3364c"/>
</dbReference>
<protein>
    <submittedName>
        <fullName evidence="2">Regulator of Ras-like GTPase activity (Roadblock/LC7/MglB family)</fullName>
    </submittedName>
</protein>
<dbReference type="RefSeq" id="WP_280883325.1">
    <property type="nucleotide sequence ID" value="NZ_JARXVH010000042.1"/>
</dbReference>
<accession>A0ABT6M3N8</accession>
<evidence type="ECO:0000313" key="3">
    <source>
        <dbReference type="Proteomes" id="UP001160499"/>
    </source>
</evidence>
<organism evidence="2 3">
    <name type="scientific">Streptomyces pseudovenezuelae</name>
    <dbReference type="NCBI Taxonomy" id="67350"/>
    <lineage>
        <taxon>Bacteria</taxon>
        <taxon>Bacillati</taxon>
        <taxon>Actinomycetota</taxon>
        <taxon>Actinomycetes</taxon>
        <taxon>Kitasatosporales</taxon>
        <taxon>Streptomycetaceae</taxon>
        <taxon>Streptomyces</taxon>
        <taxon>Streptomyces aurantiacus group</taxon>
    </lineage>
</organism>
<gene>
    <name evidence="2" type="ORF">M2283_010082</name>
</gene>
<dbReference type="InterPro" id="IPR004942">
    <property type="entry name" value="Roadblock/LAMTOR2_dom"/>
</dbReference>
<keyword evidence="3" id="KW-1185">Reference proteome</keyword>
<dbReference type="Gene3D" id="3.30.450.30">
    <property type="entry name" value="Dynein light chain 2a, cytoplasmic"/>
    <property type="match status" value="1"/>
</dbReference>
<evidence type="ECO:0000259" key="1">
    <source>
        <dbReference type="SMART" id="SM00960"/>
    </source>
</evidence>
<dbReference type="SUPFAM" id="SSF103196">
    <property type="entry name" value="Roadblock/LC7 domain"/>
    <property type="match status" value="1"/>
</dbReference>